<dbReference type="EMBL" id="VUJX02000008">
    <property type="protein sequence ID" value="KAL0932838.1"/>
    <property type="molecule type" value="Genomic_DNA"/>
</dbReference>
<reference evidence="1 2" key="1">
    <citation type="journal article" date="2020" name="Phytopathology">
        <title>Genome Sequence Resources of Colletotrichum truncatum, C. plurivorum, C. musicola, and C. sojae: Four Species Pathogenic to Soybean (Glycine max).</title>
        <authorList>
            <person name="Rogerio F."/>
            <person name="Boufleur T.R."/>
            <person name="Ciampi-Guillardi M."/>
            <person name="Sukno S.A."/>
            <person name="Thon M.R."/>
            <person name="Massola Junior N.S."/>
            <person name="Baroncelli R."/>
        </authorList>
    </citation>
    <scope>NUCLEOTIDE SEQUENCE [LARGE SCALE GENOMIC DNA]</scope>
    <source>
        <strain evidence="1 2">CMES1059</strain>
    </source>
</reference>
<protein>
    <submittedName>
        <fullName evidence="1">Heterokaryon incompatibility protein</fullName>
    </submittedName>
</protein>
<organism evidence="1 2">
    <name type="scientific">Colletotrichum truncatum</name>
    <name type="common">Anthracnose fungus</name>
    <name type="synonym">Colletotrichum capsici</name>
    <dbReference type="NCBI Taxonomy" id="5467"/>
    <lineage>
        <taxon>Eukaryota</taxon>
        <taxon>Fungi</taxon>
        <taxon>Dikarya</taxon>
        <taxon>Ascomycota</taxon>
        <taxon>Pezizomycotina</taxon>
        <taxon>Sordariomycetes</taxon>
        <taxon>Hypocreomycetidae</taxon>
        <taxon>Glomerellales</taxon>
        <taxon>Glomerellaceae</taxon>
        <taxon>Colletotrichum</taxon>
        <taxon>Colletotrichum truncatum species complex</taxon>
    </lineage>
</organism>
<accession>A0ACC3YLP7</accession>
<name>A0ACC3YLP7_COLTU</name>
<evidence type="ECO:0000313" key="1">
    <source>
        <dbReference type="EMBL" id="KAL0932838.1"/>
    </source>
</evidence>
<proteinExistence type="predicted"/>
<keyword evidence="2" id="KW-1185">Reference proteome</keyword>
<gene>
    <name evidence="1" type="ORF">CTRU02_211801</name>
</gene>
<sequence length="737" mass="85577">MLILAYTHGSIRCRHIQVSIAIKRTMYSYTRLPSERSVRLLRIIPDKNCQHGFSLSLRPYSLSNLPPFWALSYTWALPDFSDEEEHEGTQDRSFRIDCDRQSLEVGENLFNFLQRMSEEMSEKFEPSKPQENTSAFADKTRRFLIPQEGFNFWIDAICIDQKNDAERSGQVQLMSEIYQSARHVIAWLGNSEPNDNVQWVMNEFAPLMLRLWRSSASRRILQLLQDAGHELDHPVIDKLVGSRTCQRWRDSYTDFFSFFVKKRWLTRGWVVQEMAIPKPHAVILYCGRSQFRWVTINRFCTFMLTVGWEDTLNLQLGDRLPLWKKRPGTIERLWNPVSAALPEFQQRAVSKHLIDWQDRRWGATTDEEARHAEVLHNFHRLRFYEFRNPLDHIYGTLGLIPRILGPNYQSGINPSYEVSVEHAFTEVTSWLLQHLPNLDILGLAGSPDGRRQQLPSWVPDFSFHGPEQYTSLQRVRQRRMKYARWYGPLDATGTAKGLSKPFFRIEGSKLALEGTCFDTVKHIRSLECNTHGILRNVLWILEHCMRNHTYVSGGESMVEAVVKTLTADIRPRAIVQSDYSSRTEQWLRKCMMYDWHSQQGVERETWRQNIAAYAKHTADHKPFIKLDDLLQTVSLQDLEISLTDDSFTKIIHFVTPGRCFLETRGGYIGLGPAEAEVGDEIWLVKGGRMPLLLRKNRSEASDGESYSLVNEVYLHGVMHGELVNNGLLDRFHEVAVV</sequence>
<evidence type="ECO:0000313" key="2">
    <source>
        <dbReference type="Proteomes" id="UP000805649"/>
    </source>
</evidence>
<dbReference type="Proteomes" id="UP000805649">
    <property type="component" value="Unassembled WGS sequence"/>
</dbReference>
<comment type="caution">
    <text evidence="1">The sequence shown here is derived from an EMBL/GenBank/DDBJ whole genome shotgun (WGS) entry which is preliminary data.</text>
</comment>